<dbReference type="InterPro" id="IPR010666">
    <property type="entry name" value="Znf_GRF"/>
</dbReference>
<proteinExistence type="predicted"/>
<feature type="compositionally biased region" description="Acidic residues" evidence="5">
    <location>
        <begin position="158"/>
        <end position="167"/>
    </location>
</feature>
<dbReference type="Proteomes" id="UP000799436">
    <property type="component" value="Unassembled WGS sequence"/>
</dbReference>
<keyword evidence="8" id="KW-1185">Reference proteome</keyword>
<sequence>MFRGGRSRGYGGGGSRGRGNVKSNGHSSVRLNKGLFADGIWQCNCSPRLPAEHFKVKKEGLNKGRWFYTCQNQPPKRCDFFLWDEDAKPREEAAVLSNSRSEPLSSSRAGVEVQEGWNAGRAQHTPTPGKGLFSGPSPTVTRSAPPNSSAKRKAQDADLSDDDDDEQFPWPLTGQEEQELAKIADSTVRETPHKALKTGVYATPATTGRRKLPWLEQPRTPATASKPLADYFATPSKASAAVVPTTTFGGSVDSIETPKAQEDVSSAAARTPSPPTRHKDALFNPADSASTLTSEALAALSTTNVPTDIISKLRSILSKHDLKTQGILKGRDISRLALKAKDAKIAELQAKIASMEADREVDKGVIRQLKWQAEHAQESQDEL</sequence>
<dbReference type="PROSITE" id="PS51999">
    <property type="entry name" value="ZF_GRF"/>
    <property type="match status" value="1"/>
</dbReference>
<gene>
    <name evidence="7" type="ORF">EJ03DRAFT_343676</name>
</gene>
<evidence type="ECO:0000256" key="3">
    <source>
        <dbReference type="ARBA" id="ARBA00022833"/>
    </source>
</evidence>
<accession>A0A6G1L9J9</accession>
<feature type="region of interest" description="Disordered" evidence="5">
    <location>
        <begin position="1"/>
        <end position="26"/>
    </location>
</feature>
<feature type="domain" description="GRF-type" evidence="6">
    <location>
        <begin position="43"/>
        <end position="87"/>
    </location>
</feature>
<evidence type="ECO:0000256" key="4">
    <source>
        <dbReference type="PROSITE-ProRule" id="PRU01343"/>
    </source>
</evidence>
<keyword evidence="3" id="KW-0862">Zinc</keyword>
<keyword evidence="2 4" id="KW-0863">Zinc-finger</keyword>
<keyword evidence="1" id="KW-0479">Metal-binding</keyword>
<feature type="compositionally biased region" description="Gly residues" evidence="5">
    <location>
        <begin position="7"/>
        <end position="17"/>
    </location>
</feature>
<feature type="region of interest" description="Disordered" evidence="5">
    <location>
        <begin position="120"/>
        <end position="220"/>
    </location>
</feature>
<feature type="compositionally biased region" description="Polar residues" evidence="5">
    <location>
        <begin position="136"/>
        <end position="149"/>
    </location>
</feature>
<organism evidence="7 8">
    <name type="scientific">Teratosphaeria nubilosa</name>
    <dbReference type="NCBI Taxonomy" id="161662"/>
    <lineage>
        <taxon>Eukaryota</taxon>
        <taxon>Fungi</taxon>
        <taxon>Dikarya</taxon>
        <taxon>Ascomycota</taxon>
        <taxon>Pezizomycotina</taxon>
        <taxon>Dothideomycetes</taxon>
        <taxon>Dothideomycetidae</taxon>
        <taxon>Mycosphaerellales</taxon>
        <taxon>Teratosphaeriaceae</taxon>
        <taxon>Teratosphaeria</taxon>
    </lineage>
</organism>
<dbReference type="GO" id="GO:0008270">
    <property type="term" value="F:zinc ion binding"/>
    <property type="evidence" value="ECO:0007669"/>
    <property type="project" value="UniProtKB-KW"/>
</dbReference>
<dbReference type="OrthoDB" id="430051at2759"/>
<protein>
    <recommendedName>
        <fullName evidence="6">GRF-type domain-containing protein</fullName>
    </recommendedName>
</protein>
<evidence type="ECO:0000256" key="5">
    <source>
        <dbReference type="SAM" id="MobiDB-lite"/>
    </source>
</evidence>
<reference evidence="7" key="1">
    <citation type="journal article" date="2020" name="Stud. Mycol.">
        <title>101 Dothideomycetes genomes: a test case for predicting lifestyles and emergence of pathogens.</title>
        <authorList>
            <person name="Haridas S."/>
            <person name="Albert R."/>
            <person name="Binder M."/>
            <person name="Bloem J."/>
            <person name="Labutti K."/>
            <person name="Salamov A."/>
            <person name="Andreopoulos B."/>
            <person name="Baker S."/>
            <person name="Barry K."/>
            <person name="Bills G."/>
            <person name="Bluhm B."/>
            <person name="Cannon C."/>
            <person name="Castanera R."/>
            <person name="Culley D."/>
            <person name="Daum C."/>
            <person name="Ezra D."/>
            <person name="Gonzalez J."/>
            <person name="Henrissat B."/>
            <person name="Kuo A."/>
            <person name="Liang C."/>
            <person name="Lipzen A."/>
            <person name="Lutzoni F."/>
            <person name="Magnuson J."/>
            <person name="Mondo S."/>
            <person name="Nolan M."/>
            <person name="Ohm R."/>
            <person name="Pangilinan J."/>
            <person name="Park H.-J."/>
            <person name="Ramirez L."/>
            <person name="Alfaro M."/>
            <person name="Sun H."/>
            <person name="Tritt A."/>
            <person name="Yoshinaga Y."/>
            <person name="Zwiers L.-H."/>
            <person name="Turgeon B."/>
            <person name="Goodwin S."/>
            <person name="Spatafora J."/>
            <person name="Crous P."/>
            <person name="Grigoriev I."/>
        </authorList>
    </citation>
    <scope>NUCLEOTIDE SEQUENCE</scope>
    <source>
        <strain evidence="7">CBS 116005</strain>
    </source>
</reference>
<dbReference type="Pfam" id="PF06839">
    <property type="entry name" value="Zn_ribbon_GRF"/>
    <property type="match status" value="1"/>
</dbReference>
<evidence type="ECO:0000259" key="6">
    <source>
        <dbReference type="PROSITE" id="PS51999"/>
    </source>
</evidence>
<evidence type="ECO:0000313" key="8">
    <source>
        <dbReference type="Proteomes" id="UP000799436"/>
    </source>
</evidence>
<evidence type="ECO:0000256" key="2">
    <source>
        <dbReference type="ARBA" id="ARBA00022771"/>
    </source>
</evidence>
<feature type="compositionally biased region" description="Low complexity" evidence="5">
    <location>
        <begin position="96"/>
        <end position="108"/>
    </location>
</feature>
<evidence type="ECO:0000256" key="1">
    <source>
        <dbReference type="ARBA" id="ARBA00022723"/>
    </source>
</evidence>
<dbReference type="EMBL" id="ML995839">
    <property type="protein sequence ID" value="KAF2768904.1"/>
    <property type="molecule type" value="Genomic_DNA"/>
</dbReference>
<feature type="region of interest" description="Disordered" evidence="5">
    <location>
        <begin position="93"/>
        <end position="112"/>
    </location>
</feature>
<dbReference type="AlphaFoldDB" id="A0A6G1L9J9"/>
<feature type="compositionally biased region" description="Basic and acidic residues" evidence="5">
    <location>
        <begin position="179"/>
        <end position="193"/>
    </location>
</feature>
<feature type="region of interest" description="Disordered" evidence="5">
    <location>
        <begin position="248"/>
        <end position="279"/>
    </location>
</feature>
<name>A0A6G1L9J9_9PEZI</name>
<evidence type="ECO:0000313" key="7">
    <source>
        <dbReference type="EMBL" id="KAF2768904.1"/>
    </source>
</evidence>